<dbReference type="AlphaFoldDB" id="A0A955KZK9"/>
<dbReference type="InterPro" id="IPR029016">
    <property type="entry name" value="GAF-like_dom_sf"/>
</dbReference>
<evidence type="ECO:0000256" key="3">
    <source>
        <dbReference type="ARBA" id="ARBA00022553"/>
    </source>
</evidence>
<feature type="region of interest" description="Disordered" evidence="7">
    <location>
        <begin position="658"/>
        <end position="691"/>
    </location>
</feature>
<dbReference type="InterPro" id="IPR036890">
    <property type="entry name" value="HATPase_C_sf"/>
</dbReference>
<sequence>MFWNKPAPQTDIEKLSIENEKLQKIAGLYKSITQVQELEKTLAEIFSGINSSLGYQASLLIAVPEQNKLEAFQVNSVASFLTKAFAKAGGSALSVPLKYSTPSEMGLAVKAYHTGEVQISNSMYEIVKPLISKSVGDGIQKLMGIKYGIVVPINSKEKTIAVLTAGSHTPISTQDKEHLLAYADLAGITLGNSQLFSQIQVQLKQLQSRNADMEALTSLIVTLSKTLDPKEVAQSAVNLLNKQEFIIGGALSMYDPEQDAMVSTAVSENQLAKKAKEIVGDLNSLVTKVNDPANQQNPAIMAFKTGKVQHTTDLKSYLSPVVPAKLVGPMTKLMQIKSVSIYPLYVRDKVVGTLAYYIKDNVYESLEPSRQKLLDTYSLQIGIALENAQLYTESQKSQKSMQQANTSLEEAVSALKEARRRERDMLDVMGHELRTPISIVRNALLMLDREHKKQDLQDAEIVKYLGMAIESTRREIFLIETLLSATKVDGSRIQMYFEEIGIKDVITDAIEAQSSTLHTKNLKLVYTPPADDVMVYADRTRTQEIMDNLLSNAIKYTMKGEIKMSLWQDQEFGWVSVQDSGMGIAEADMQQLGRKFFRAKQYVDTHTPLGENAQVVRPGGTGLGLYVTFDLIGTMKGKLYINSELGKGSTFTFGLPLSKGQEPKQMDQTFDPQQQKDRSHIIIGQEAPKPA</sequence>
<dbReference type="InterPro" id="IPR003661">
    <property type="entry name" value="HisK_dim/P_dom"/>
</dbReference>
<dbReference type="SMART" id="SM00387">
    <property type="entry name" value="HATPase_c"/>
    <property type="match status" value="1"/>
</dbReference>
<dbReference type="CDD" id="cd00082">
    <property type="entry name" value="HisKA"/>
    <property type="match status" value="1"/>
</dbReference>
<dbReference type="PROSITE" id="PS50109">
    <property type="entry name" value="HIS_KIN"/>
    <property type="match status" value="1"/>
</dbReference>
<dbReference type="SUPFAM" id="SSF55781">
    <property type="entry name" value="GAF domain-like"/>
    <property type="match status" value="2"/>
</dbReference>
<protein>
    <recommendedName>
        <fullName evidence="2">histidine kinase</fullName>
        <ecNumber evidence="2">2.7.13.3</ecNumber>
    </recommendedName>
</protein>
<comment type="catalytic activity">
    <reaction evidence="1">
        <text>ATP + protein L-histidine = ADP + protein N-phospho-L-histidine.</text>
        <dbReference type="EC" id="2.7.13.3"/>
    </reaction>
</comment>
<evidence type="ECO:0000256" key="4">
    <source>
        <dbReference type="ARBA" id="ARBA00022679"/>
    </source>
</evidence>
<dbReference type="SUPFAM" id="SSF47384">
    <property type="entry name" value="Homodimeric domain of signal transducing histidine kinase"/>
    <property type="match status" value="1"/>
</dbReference>
<dbReference type="EMBL" id="JAGQLI010000112">
    <property type="protein sequence ID" value="MCA9379219.1"/>
    <property type="molecule type" value="Genomic_DNA"/>
</dbReference>
<dbReference type="Gene3D" id="3.30.565.10">
    <property type="entry name" value="Histidine kinase-like ATPase, C-terminal domain"/>
    <property type="match status" value="1"/>
</dbReference>
<dbReference type="SMART" id="SM00388">
    <property type="entry name" value="HisKA"/>
    <property type="match status" value="1"/>
</dbReference>
<dbReference type="PANTHER" id="PTHR43711:SF26">
    <property type="entry name" value="SENSOR HISTIDINE KINASE RCSC"/>
    <property type="match status" value="1"/>
</dbReference>
<organism evidence="9 10">
    <name type="scientific">Candidatus Dojkabacteria bacterium</name>
    <dbReference type="NCBI Taxonomy" id="2099670"/>
    <lineage>
        <taxon>Bacteria</taxon>
        <taxon>Candidatus Dojkabacteria</taxon>
    </lineage>
</organism>
<dbReference type="Gene3D" id="1.10.287.130">
    <property type="match status" value="1"/>
</dbReference>
<proteinExistence type="predicted"/>
<keyword evidence="3" id="KW-0597">Phosphoprotein</keyword>
<dbReference type="Pfam" id="PF02518">
    <property type="entry name" value="HATPase_c"/>
    <property type="match status" value="1"/>
</dbReference>
<dbReference type="InterPro" id="IPR004358">
    <property type="entry name" value="Sig_transdc_His_kin-like_C"/>
</dbReference>
<dbReference type="EC" id="2.7.13.3" evidence="2"/>
<dbReference type="Gene3D" id="3.30.450.40">
    <property type="match status" value="2"/>
</dbReference>
<dbReference type="InterPro" id="IPR003018">
    <property type="entry name" value="GAF"/>
</dbReference>
<dbReference type="InterPro" id="IPR050736">
    <property type="entry name" value="Sensor_HK_Regulatory"/>
</dbReference>
<feature type="domain" description="Histidine kinase" evidence="8">
    <location>
        <begin position="428"/>
        <end position="659"/>
    </location>
</feature>
<dbReference type="Proteomes" id="UP000760819">
    <property type="component" value="Unassembled WGS sequence"/>
</dbReference>
<evidence type="ECO:0000313" key="10">
    <source>
        <dbReference type="Proteomes" id="UP000760819"/>
    </source>
</evidence>
<accession>A0A955KZK9</accession>
<dbReference type="Pfam" id="PF00512">
    <property type="entry name" value="HisKA"/>
    <property type="match status" value="1"/>
</dbReference>
<dbReference type="GO" id="GO:0000155">
    <property type="term" value="F:phosphorelay sensor kinase activity"/>
    <property type="evidence" value="ECO:0007669"/>
    <property type="project" value="InterPro"/>
</dbReference>
<comment type="caution">
    <text evidence="9">The sequence shown here is derived from an EMBL/GenBank/DDBJ whole genome shotgun (WGS) entry which is preliminary data.</text>
</comment>
<dbReference type="InterPro" id="IPR003594">
    <property type="entry name" value="HATPase_dom"/>
</dbReference>
<dbReference type="PANTHER" id="PTHR43711">
    <property type="entry name" value="TWO-COMPONENT HISTIDINE KINASE"/>
    <property type="match status" value="1"/>
</dbReference>
<reference evidence="9" key="2">
    <citation type="journal article" date="2021" name="Microbiome">
        <title>Successional dynamics and alternative stable states in a saline activated sludge microbial community over 9 years.</title>
        <authorList>
            <person name="Wang Y."/>
            <person name="Ye J."/>
            <person name="Ju F."/>
            <person name="Liu L."/>
            <person name="Boyd J.A."/>
            <person name="Deng Y."/>
            <person name="Parks D.H."/>
            <person name="Jiang X."/>
            <person name="Yin X."/>
            <person name="Woodcroft B.J."/>
            <person name="Tyson G.W."/>
            <person name="Hugenholtz P."/>
            <person name="Polz M.F."/>
            <person name="Zhang T."/>
        </authorList>
    </citation>
    <scope>NUCLEOTIDE SEQUENCE</scope>
    <source>
        <strain evidence="9">HKST-UBA12</strain>
    </source>
</reference>
<gene>
    <name evidence="9" type="ORF">KC640_02215</name>
</gene>
<keyword evidence="4" id="KW-0808">Transferase</keyword>
<reference evidence="9" key="1">
    <citation type="submission" date="2020-04" db="EMBL/GenBank/DDBJ databases">
        <authorList>
            <person name="Zhang T."/>
        </authorList>
    </citation>
    <scope>NUCLEOTIDE SEQUENCE</scope>
    <source>
        <strain evidence="9">HKST-UBA12</strain>
    </source>
</reference>
<evidence type="ECO:0000256" key="2">
    <source>
        <dbReference type="ARBA" id="ARBA00012438"/>
    </source>
</evidence>
<evidence type="ECO:0000313" key="9">
    <source>
        <dbReference type="EMBL" id="MCA9379219.1"/>
    </source>
</evidence>
<evidence type="ECO:0000256" key="7">
    <source>
        <dbReference type="SAM" id="MobiDB-lite"/>
    </source>
</evidence>
<evidence type="ECO:0000256" key="5">
    <source>
        <dbReference type="ARBA" id="ARBA00022777"/>
    </source>
</evidence>
<dbReference type="SUPFAM" id="SSF55874">
    <property type="entry name" value="ATPase domain of HSP90 chaperone/DNA topoisomerase II/histidine kinase"/>
    <property type="match status" value="1"/>
</dbReference>
<name>A0A955KZK9_9BACT</name>
<evidence type="ECO:0000259" key="8">
    <source>
        <dbReference type="PROSITE" id="PS50109"/>
    </source>
</evidence>
<keyword evidence="6" id="KW-0902">Two-component regulatory system</keyword>
<dbReference type="InterPro" id="IPR036097">
    <property type="entry name" value="HisK_dim/P_sf"/>
</dbReference>
<dbReference type="PRINTS" id="PR00344">
    <property type="entry name" value="BCTRLSENSOR"/>
</dbReference>
<keyword evidence="5" id="KW-0418">Kinase</keyword>
<evidence type="ECO:0000256" key="6">
    <source>
        <dbReference type="ARBA" id="ARBA00023012"/>
    </source>
</evidence>
<evidence type="ECO:0000256" key="1">
    <source>
        <dbReference type="ARBA" id="ARBA00000085"/>
    </source>
</evidence>
<dbReference type="SMART" id="SM00065">
    <property type="entry name" value="GAF"/>
    <property type="match status" value="2"/>
</dbReference>
<dbReference type="InterPro" id="IPR005467">
    <property type="entry name" value="His_kinase_dom"/>
</dbReference>